<dbReference type="EMBL" id="BMAO01000447">
    <property type="protein sequence ID" value="GFQ66965.1"/>
    <property type="molecule type" value="Genomic_DNA"/>
</dbReference>
<dbReference type="Proteomes" id="UP000887116">
    <property type="component" value="Unassembled WGS sequence"/>
</dbReference>
<evidence type="ECO:0000313" key="1">
    <source>
        <dbReference type="EMBL" id="GFQ66965.1"/>
    </source>
</evidence>
<proteinExistence type="predicted"/>
<reference evidence="1" key="1">
    <citation type="submission" date="2020-07" db="EMBL/GenBank/DDBJ databases">
        <title>Multicomponent nature underlies the extraordinary mechanical properties of spider dragline silk.</title>
        <authorList>
            <person name="Kono N."/>
            <person name="Nakamura H."/>
            <person name="Mori M."/>
            <person name="Yoshida Y."/>
            <person name="Ohtoshi R."/>
            <person name="Malay A.D."/>
            <person name="Moran D.A.P."/>
            <person name="Tomita M."/>
            <person name="Numata K."/>
            <person name="Arakawa K."/>
        </authorList>
    </citation>
    <scope>NUCLEOTIDE SEQUENCE</scope>
</reference>
<gene>
    <name evidence="1" type="ORF">TNCT_190771</name>
</gene>
<protein>
    <submittedName>
        <fullName evidence="1">Uncharacterized protein</fullName>
    </submittedName>
</protein>
<evidence type="ECO:0000313" key="2">
    <source>
        <dbReference type="Proteomes" id="UP000887116"/>
    </source>
</evidence>
<dbReference type="AlphaFoldDB" id="A0A8X6K6U1"/>
<comment type="caution">
    <text evidence="1">The sequence shown here is derived from an EMBL/GenBank/DDBJ whole genome shotgun (WGS) entry which is preliminary data.</text>
</comment>
<accession>A0A8X6K6U1</accession>
<keyword evidence="2" id="KW-1185">Reference proteome</keyword>
<organism evidence="1 2">
    <name type="scientific">Trichonephila clavata</name>
    <name type="common">Joro spider</name>
    <name type="synonym">Nephila clavata</name>
    <dbReference type="NCBI Taxonomy" id="2740835"/>
    <lineage>
        <taxon>Eukaryota</taxon>
        <taxon>Metazoa</taxon>
        <taxon>Ecdysozoa</taxon>
        <taxon>Arthropoda</taxon>
        <taxon>Chelicerata</taxon>
        <taxon>Arachnida</taxon>
        <taxon>Araneae</taxon>
        <taxon>Araneomorphae</taxon>
        <taxon>Entelegynae</taxon>
        <taxon>Araneoidea</taxon>
        <taxon>Nephilidae</taxon>
        <taxon>Trichonephila</taxon>
    </lineage>
</organism>
<sequence length="108" mass="12753">MQSNETKRMSLFPANVYSAPRRVIPALSRWRENKVGIWAAYQWFRYESVNRVLEQNHLLLLSRQNVLETETHPIGRREIFHPLDPINVCCFRKTYLDTLSDSDVAMCL</sequence>
<name>A0A8X6K6U1_TRICU</name>